<reference evidence="2" key="1">
    <citation type="submission" date="2021-06" db="EMBL/GenBank/DDBJ databases">
        <title>Comparative genomics, transcriptomics and evolutionary studies reveal genomic signatures of adaptation to plant cell wall in hemibiotrophic fungi.</title>
        <authorList>
            <consortium name="DOE Joint Genome Institute"/>
            <person name="Baroncelli R."/>
            <person name="Diaz J.F."/>
            <person name="Benocci T."/>
            <person name="Peng M."/>
            <person name="Battaglia E."/>
            <person name="Haridas S."/>
            <person name="Andreopoulos W."/>
            <person name="Labutti K."/>
            <person name="Pangilinan J."/>
            <person name="Floch G.L."/>
            <person name="Makela M.R."/>
            <person name="Henrissat B."/>
            <person name="Grigoriev I.V."/>
            <person name="Crouch J.A."/>
            <person name="De Vries R.P."/>
            <person name="Sukno S.A."/>
            <person name="Thon M.R."/>
        </authorList>
    </citation>
    <scope>NUCLEOTIDE SEQUENCE</scope>
    <source>
        <strain evidence="2">CBS 102054</strain>
    </source>
</reference>
<dbReference type="RefSeq" id="XP_060442918.1">
    <property type="nucleotide sequence ID" value="XM_060596004.1"/>
</dbReference>
<protein>
    <submittedName>
        <fullName evidence="2">Uncharacterized protein</fullName>
    </submittedName>
</protein>
<dbReference type="GeneID" id="85480866"/>
<name>A0AAI9ZMC1_9PEZI</name>
<keyword evidence="3" id="KW-1185">Reference proteome</keyword>
<dbReference type="Proteomes" id="UP001243989">
    <property type="component" value="Unassembled WGS sequence"/>
</dbReference>
<feature type="region of interest" description="Disordered" evidence="1">
    <location>
        <begin position="1"/>
        <end position="27"/>
    </location>
</feature>
<dbReference type="EMBL" id="JAHMHQ010000015">
    <property type="protein sequence ID" value="KAK1634311.1"/>
    <property type="molecule type" value="Genomic_DNA"/>
</dbReference>
<evidence type="ECO:0000313" key="3">
    <source>
        <dbReference type="Proteomes" id="UP001243989"/>
    </source>
</evidence>
<sequence>MSPVPYYGPPGQIQQTNTGPDHNPDQRMTHYLYHTQVNSPFRSAPNHQGIRTERWVLYWMRQRLQGQASVNLTSYPGERIVADTHVSQLDAPRQRASQDQGRKGTAEGIQTFTAKASPIVAPQTLNRSHCEQQFEYIISLHQRPLRRESSTCHCILSSISADSHPSSIWT</sequence>
<evidence type="ECO:0000313" key="2">
    <source>
        <dbReference type="EMBL" id="KAK1634311.1"/>
    </source>
</evidence>
<organism evidence="2 3">
    <name type="scientific">Colletotrichum phormii</name>
    <dbReference type="NCBI Taxonomy" id="359342"/>
    <lineage>
        <taxon>Eukaryota</taxon>
        <taxon>Fungi</taxon>
        <taxon>Dikarya</taxon>
        <taxon>Ascomycota</taxon>
        <taxon>Pezizomycotina</taxon>
        <taxon>Sordariomycetes</taxon>
        <taxon>Hypocreomycetidae</taxon>
        <taxon>Glomerellales</taxon>
        <taxon>Glomerellaceae</taxon>
        <taxon>Colletotrichum</taxon>
        <taxon>Colletotrichum acutatum species complex</taxon>
    </lineage>
</organism>
<proteinExistence type="predicted"/>
<gene>
    <name evidence="2" type="ORF">BDP81DRAFT_57083</name>
</gene>
<evidence type="ECO:0000256" key="1">
    <source>
        <dbReference type="SAM" id="MobiDB-lite"/>
    </source>
</evidence>
<comment type="caution">
    <text evidence="2">The sequence shown here is derived from an EMBL/GenBank/DDBJ whole genome shotgun (WGS) entry which is preliminary data.</text>
</comment>
<accession>A0AAI9ZMC1</accession>
<dbReference type="AlphaFoldDB" id="A0AAI9ZMC1"/>